<dbReference type="InterPro" id="IPR021307">
    <property type="entry name" value="DUF2884"/>
</dbReference>
<accession>A0A4U5JMW3</accession>
<keyword evidence="3" id="KW-1185">Reference proteome</keyword>
<feature type="chain" id="PRO_5020494442" evidence="1">
    <location>
        <begin position="20"/>
        <end position="251"/>
    </location>
</feature>
<dbReference type="Pfam" id="PF11101">
    <property type="entry name" value="DUF2884"/>
    <property type="match status" value="1"/>
</dbReference>
<name>A0A4U5JMW3_9GAMM</name>
<dbReference type="EMBL" id="SZUA01000002">
    <property type="protein sequence ID" value="TKR30555.1"/>
    <property type="molecule type" value="Genomic_DNA"/>
</dbReference>
<keyword evidence="1" id="KW-0732">Signal</keyword>
<dbReference type="Proteomes" id="UP000308707">
    <property type="component" value="Unassembled WGS sequence"/>
</dbReference>
<reference evidence="2 3" key="1">
    <citation type="submission" date="2019-04" db="EMBL/GenBank/DDBJ databases">
        <title>Reference strain of H23.</title>
        <authorList>
            <person name="Luo X."/>
        </authorList>
    </citation>
    <scope>NUCLEOTIDE SEQUENCE [LARGE SCALE GENOMIC DNA]</scope>
    <source>
        <strain evidence="2 3">H23</strain>
    </source>
</reference>
<organism evidence="2 3">
    <name type="scientific">Luteimonas gilva</name>
    <dbReference type="NCBI Taxonomy" id="2572684"/>
    <lineage>
        <taxon>Bacteria</taxon>
        <taxon>Pseudomonadati</taxon>
        <taxon>Pseudomonadota</taxon>
        <taxon>Gammaproteobacteria</taxon>
        <taxon>Lysobacterales</taxon>
        <taxon>Lysobacteraceae</taxon>
        <taxon>Luteimonas</taxon>
    </lineage>
</organism>
<gene>
    <name evidence="2" type="ORF">FCE95_10600</name>
</gene>
<evidence type="ECO:0000256" key="1">
    <source>
        <dbReference type="SAM" id="SignalP"/>
    </source>
</evidence>
<comment type="caution">
    <text evidence="2">The sequence shown here is derived from an EMBL/GenBank/DDBJ whole genome shotgun (WGS) entry which is preliminary data.</text>
</comment>
<protein>
    <submittedName>
        <fullName evidence="2">DUF2884 family protein</fullName>
    </submittedName>
</protein>
<dbReference type="AlphaFoldDB" id="A0A4U5JMW3"/>
<evidence type="ECO:0000313" key="3">
    <source>
        <dbReference type="Proteomes" id="UP000308707"/>
    </source>
</evidence>
<feature type="signal peptide" evidence="1">
    <location>
        <begin position="1"/>
        <end position="19"/>
    </location>
</feature>
<dbReference type="OrthoDB" id="7063031at2"/>
<evidence type="ECO:0000313" key="2">
    <source>
        <dbReference type="EMBL" id="TKR30555.1"/>
    </source>
</evidence>
<dbReference type="RefSeq" id="WP_137266985.1">
    <property type="nucleotide sequence ID" value="NZ_SZUA01000002.1"/>
</dbReference>
<sequence length="251" mass="27505">MRSVSMGLSLLLLAGAAQAAEVHVECNVRSDYDFALSDKSVIFTRETASPKAIVMRQGRLFVDDRWVSLSAADSKRVAEYEREARATMPLARQVGLDAADIAFTTLGEVAAGFGGDPSRTRAKLDKARAELNKELSRSVSANHYNSEALGESIGDAVKEVMPSLIGDIVTGAVSAAFSGDEKRMKQLEDMDKDIEARIQPRADALEVRARALCTKMENLDRIDNELEYRLPSGKPLDLLEIKPPEKHRKAD</sequence>
<proteinExistence type="predicted"/>